<organism evidence="2 3">
    <name type="scientific">Psychrosphaera ytuae</name>
    <dbReference type="NCBI Taxonomy" id="2820710"/>
    <lineage>
        <taxon>Bacteria</taxon>
        <taxon>Pseudomonadati</taxon>
        <taxon>Pseudomonadota</taxon>
        <taxon>Gammaproteobacteria</taxon>
        <taxon>Alteromonadales</taxon>
        <taxon>Pseudoalteromonadaceae</taxon>
        <taxon>Psychrosphaera</taxon>
    </lineage>
</organism>
<evidence type="ECO:0000313" key="3">
    <source>
        <dbReference type="Proteomes" id="UP000682739"/>
    </source>
</evidence>
<proteinExistence type="predicted"/>
<dbReference type="SUPFAM" id="SSF53850">
    <property type="entry name" value="Periplasmic binding protein-like II"/>
    <property type="match status" value="1"/>
</dbReference>
<dbReference type="Proteomes" id="UP000682739">
    <property type="component" value="Chromosome"/>
</dbReference>
<accession>A0A975HL03</accession>
<dbReference type="EMBL" id="CP072110">
    <property type="protein sequence ID" value="QTH64844.1"/>
    <property type="molecule type" value="Genomic_DNA"/>
</dbReference>
<dbReference type="AlphaFoldDB" id="A0A975HL03"/>
<protein>
    <recommendedName>
        <fullName evidence="4">Solute-binding protein family 3/N-terminal domain-containing protein</fullName>
    </recommendedName>
</protein>
<name>A0A975HL03_9GAMM</name>
<gene>
    <name evidence="2" type="ORF">J1N51_05145</name>
</gene>
<keyword evidence="1" id="KW-0732">Signal</keyword>
<feature type="chain" id="PRO_5037570493" description="Solute-binding protein family 3/N-terminal domain-containing protein" evidence="1">
    <location>
        <begin position="21"/>
        <end position="285"/>
    </location>
</feature>
<evidence type="ECO:0000256" key="1">
    <source>
        <dbReference type="SAM" id="SignalP"/>
    </source>
</evidence>
<reference evidence="2" key="1">
    <citation type="submission" date="2021-03" db="EMBL/GenBank/DDBJ databases">
        <title>Description of Psychrosphaera ytuae sp. nov. isolated from deep sea sediment of South China Sea.</title>
        <authorList>
            <person name="Zhang J."/>
            <person name="Xu X.-D."/>
        </authorList>
    </citation>
    <scope>NUCLEOTIDE SEQUENCE</scope>
    <source>
        <strain evidence="2">MTZ26</strain>
    </source>
</reference>
<evidence type="ECO:0000313" key="2">
    <source>
        <dbReference type="EMBL" id="QTH64844.1"/>
    </source>
</evidence>
<sequence>MRFLTLLFLITLFISLPSMATQPKLNITWLVSDTPPFHISQGSLAGNGICDGLVEHLQSNIKNVHFETHVVPQTRIGKMLATGDSVCFPCMIHNAQPSDRVIYSEPALIFPPFVLITTKELAQKLNVGDSPIDIVELMNNPQWKFGKEAARRYGELHSIISPLPAFRNAIFSHNSNESTTAIAELMSRGRIDYTIDYPTTLQLFKKRGYNNLTYIPIKQAEQFIVGAVGCSAQNPEFSTEALKVINEALKTKVINSESYQKHLDFWMSEYPNYQYWYDKKVLGEK</sequence>
<feature type="signal peptide" evidence="1">
    <location>
        <begin position="1"/>
        <end position="20"/>
    </location>
</feature>
<dbReference type="KEGG" id="psym:J1N51_05145"/>
<dbReference type="RefSeq" id="WP_208832898.1">
    <property type="nucleotide sequence ID" value="NZ_CP072110.1"/>
</dbReference>
<keyword evidence="3" id="KW-1185">Reference proteome</keyword>
<evidence type="ECO:0008006" key="4">
    <source>
        <dbReference type="Google" id="ProtNLM"/>
    </source>
</evidence>